<reference evidence="1 2" key="1">
    <citation type="submission" date="2017-04" db="EMBL/GenBank/DDBJ databases">
        <title>Shigella flexneri 2a str. 301 Sequencing.</title>
        <authorList>
            <person name="Zhu Z."/>
        </authorList>
    </citation>
    <scope>NUCLEOTIDE SEQUENCE [LARGE SCALE GENOMIC DNA]</scope>
    <source>
        <strain evidence="1 2">301</strain>
    </source>
</reference>
<evidence type="ECO:0000313" key="1">
    <source>
        <dbReference type="EMBL" id="OXB30097.1"/>
    </source>
</evidence>
<gene>
    <name evidence="1" type="ORF">SF301_2294</name>
</gene>
<dbReference type="AlphaFoldDB" id="A0AB36PK97"/>
<name>A0AB36PK97_SHIFL</name>
<dbReference type="Proteomes" id="UP000198358">
    <property type="component" value="Unassembled WGS sequence"/>
</dbReference>
<sequence length="61" mass="6355">MEVVVIKRDIGVIQAQRQVAAVALVPAFQLGIGGGFDHSLDKPGLGNVLHVLCSCKLGCLV</sequence>
<comment type="caution">
    <text evidence="1">The sequence shown here is derived from an EMBL/GenBank/DDBJ whole genome shotgun (WGS) entry which is preliminary data.</text>
</comment>
<accession>A0AB36PK97</accession>
<proteinExistence type="predicted"/>
<protein>
    <submittedName>
        <fullName evidence="1">Uncharacterized protein</fullName>
    </submittedName>
</protein>
<evidence type="ECO:0000313" key="2">
    <source>
        <dbReference type="Proteomes" id="UP000198358"/>
    </source>
</evidence>
<organism evidence="1 2">
    <name type="scientific">Shigella flexneri 2a str. 301</name>
    <dbReference type="NCBI Taxonomy" id="198214"/>
    <lineage>
        <taxon>Bacteria</taxon>
        <taxon>Pseudomonadati</taxon>
        <taxon>Pseudomonadota</taxon>
        <taxon>Gammaproteobacteria</taxon>
        <taxon>Enterobacterales</taxon>
        <taxon>Enterobacteriaceae</taxon>
        <taxon>Shigella</taxon>
    </lineage>
</organism>
<dbReference type="EMBL" id="NEDR01000001">
    <property type="protein sequence ID" value="OXB30097.1"/>
    <property type="molecule type" value="Genomic_DNA"/>
</dbReference>